<proteinExistence type="predicted"/>
<protein>
    <submittedName>
        <fullName evidence="2">Alpha/beta hydrolase</fullName>
    </submittedName>
</protein>
<dbReference type="EMBL" id="JBHRXE010000017">
    <property type="protein sequence ID" value="MFC3569283.1"/>
    <property type="molecule type" value="Genomic_DNA"/>
</dbReference>
<evidence type="ECO:0000313" key="3">
    <source>
        <dbReference type="Proteomes" id="UP001595596"/>
    </source>
</evidence>
<dbReference type="GO" id="GO:0016787">
    <property type="term" value="F:hydrolase activity"/>
    <property type="evidence" value="ECO:0007669"/>
    <property type="project" value="UniProtKB-KW"/>
</dbReference>
<sequence length="121" mass="13278">MRPCPDRWLTEIAGALLMHPGSVLVGHSLGAVAAVKLLLQWPQLRVGGVLLVAGQALRRQISPAAFRRLFLFCLLLLGTCCLGPKCCCGRCFARARAVDRARRESPACPSGRRMRRVVAWQ</sequence>
<dbReference type="RefSeq" id="WP_379029057.1">
    <property type="nucleotide sequence ID" value="NZ_JBHRXE010000017.1"/>
</dbReference>
<organism evidence="2 3">
    <name type="scientific">Paracoccus simplex</name>
    <dbReference type="NCBI Taxonomy" id="2086346"/>
    <lineage>
        <taxon>Bacteria</taxon>
        <taxon>Pseudomonadati</taxon>
        <taxon>Pseudomonadota</taxon>
        <taxon>Alphaproteobacteria</taxon>
        <taxon>Rhodobacterales</taxon>
        <taxon>Paracoccaceae</taxon>
        <taxon>Paracoccus</taxon>
    </lineage>
</organism>
<dbReference type="Gene3D" id="3.40.50.1820">
    <property type="entry name" value="alpha/beta hydrolase"/>
    <property type="match status" value="1"/>
</dbReference>
<evidence type="ECO:0000256" key="1">
    <source>
        <dbReference type="SAM" id="Phobius"/>
    </source>
</evidence>
<keyword evidence="1" id="KW-1133">Transmembrane helix</keyword>
<feature type="transmembrane region" description="Helical" evidence="1">
    <location>
        <begin position="69"/>
        <end position="93"/>
    </location>
</feature>
<accession>A0ABV7RWM6</accession>
<keyword evidence="1" id="KW-0812">Transmembrane</keyword>
<name>A0ABV7RWM6_9RHOB</name>
<dbReference type="InterPro" id="IPR029058">
    <property type="entry name" value="AB_hydrolase_fold"/>
</dbReference>
<evidence type="ECO:0000313" key="2">
    <source>
        <dbReference type="EMBL" id="MFC3569283.1"/>
    </source>
</evidence>
<reference evidence="3" key="1">
    <citation type="journal article" date="2019" name="Int. J. Syst. Evol. Microbiol.">
        <title>The Global Catalogue of Microorganisms (GCM) 10K type strain sequencing project: providing services to taxonomists for standard genome sequencing and annotation.</title>
        <authorList>
            <consortium name="The Broad Institute Genomics Platform"/>
            <consortium name="The Broad Institute Genome Sequencing Center for Infectious Disease"/>
            <person name="Wu L."/>
            <person name="Ma J."/>
        </authorList>
    </citation>
    <scope>NUCLEOTIDE SEQUENCE [LARGE SCALE GENOMIC DNA]</scope>
    <source>
        <strain evidence="3">VKM B-3226</strain>
    </source>
</reference>
<keyword evidence="1" id="KW-0472">Membrane</keyword>
<dbReference type="InterPro" id="IPR010662">
    <property type="entry name" value="RBBP9/YdeN"/>
</dbReference>
<keyword evidence="3" id="KW-1185">Reference proteome</keyword>
<comment type="caution">
    <text evidence="2">The sequence shown here is derived from an EMBL/GenBank/DDBJ whole genome shotgun (WGS) entry which is preliminary data.</text>
</comment>
<dbReference type="Pfam" id="PF06821">
    <property type="entry name" value="Ser_hydrolase"/>
    <property type="match status" value="1"/>
</dbReference>
<feature type="transmembrane region" description="Helical" evidence="1">
    <location>
        <begin position="12"/>
        <end position="35"/>
    </location>
</feature>
<gene>
    <name evidence="2" type="ORF">ACFOMP_07455</name>
</gene>
<dbReference type="SUPFAM" id="SSF53474">
    <property type="entry name" value="alpha/beta-Hydrolases"/>
    <property type="match status" value="1"/>
</dbReference>
<keyword evidence="2" id="KW-0378">Hydrolase</keyword>
<dbReference type="Proteomes" id="UP001595596">
    <property type="component" value="Unassembled WGS sequence"/>
</dbReference>